<accession>A0A2N0ZMM0</accession>
<dbReference type="Pfam" id="PF00561">
    <property type="entry name" value="Abhydrolase_1"/>
    <property type="match status" value="1"/>
</dbReference>
<dbReference type="SUPFAM" id="SSF53474">
    <property type="entry name" value="alpha/beta-Hydrolases"/>
    <property type="match status" value="1"/>
</dbReference>
<evidence type="ECO:0000313" key="4">
    <source>
        <dbReference type="Proteomes" id="UP000233343"/>
    </source>
</evidence>
<evidence type="ECO:0000256" key="1">
    <source>
        <dbReference type="ARBA" id="ARBA00022801"/>
    </source>
</evidence>
<organism evidence="3 4">
    <name type="scientific">Cytobacillus horneckiae</name>
    <dbReference type="NCBI Taxonomy" id="549687"/>
    <lineage>
        <taxon>Bacteria</taxon>
        <taxon>Bacillati</taxon>
        <taxon>Bacillota</taxon>
        <taxon>Bacilli</taxon>
        <taxon>Bacillales</taxon>
        <taxon>Bacillaceae</taxon>
        <taxon>Cytobacillus</taxon>
    </lineage>
</organism>
<sequence length="299" mass="34558">MWRQEIIDTKRGPFEVFTKGAGEPLCITHLYSEFNELGYYFAEPFTTNFKVYLVNLKEAGASCQAQTDDELSMLESCKDLEAIREALEIEQWGFAGHSTGGMLALVYSVYFNTSLTKVMIGGSTASKHYMNHQESMYCRESPLNKRIKEIMAILGSPQSARSLRVKVNREWTEMSLYRPENFDRYFSKLSSGKVVPKRLDYYSYQELPNYDIRELLREASVPAFVYCGRHDAQCPLPFSEEITSLLPYSRLYIFEESNHMPYLEEQEKFEAMVIAFSLLRKRGVSIAEQNNDEKKSAEQ</sequence>
<protein>
    <submittedName>
        <fullName evidence="3">Alpha/beta hydrolase</fullName>
    </submittedName>
</protein>
<dbReference type="GO" id="GO:0016787">
    <property type="term" value="F:hydrolase activity"/>
    <property type="evidence" value="ECO:0007669"/>
    <property type="project" value="UniProtKB-KW"/>
</dbReference>
<dbReference type="GO" id="GO:0016020">
    <property type="term" value="C:membrane"/>
    <property type="evidence" value="ECO:0007669"/>
    <property type="project" value="TreeGrafter"/>
</dbReference>
<dbReference type="EMBL" id="PISD01000005">
    <property type="protein sequence ID" value="PKG30747.1"/>
    <property type="molecule type" value="Genomic_DNA"/>
</dbReference>
<evidence type="ECO:0000313" key="3">
    <source>
        <dbReference type="EMBL" id="PKG30747.1"/>
    </source>
</evidence>
<dbReference type="RefSeq" id="WP_066193608.1">
    <property type="nucleotide sequence ID" value="NZ_JARMMB010000022.1"/>
</dbReference>
<keyword evidence="1 3" id="KW-0378">Hydrolase</keyword>
<keyword evidence="4" id="KW-1185">Reference proteome</keyword>
<dbReference type="Gene3D" id="6.10.140.700">
    <property type="match status" value="1"/>
</dbReference>
<dbReference type="Gene3D" id="3.40.50.1820">
    <property type="entry name" value="alpha/beta hydrolase"/>
    <property type="match status" value="1"/>
</dbReference>
<dbReference type="AlphaFoldDB" id="A0A2N0ZMM0"/>
<evidence type="ECO:0000259" key="2">
    <source>
        <dbReference type="Pfam" id="PF00561"/>
    </source>
</evidence>
<dbReference type="InterPro" id="IPR000073">
    <property type="entry name" value="AB_hydrolase_1"/>
</dbReference>
<comment type="caution">
    <text evidence="3">The sequence shown here is derived from an EMBL/GenBank/DDBJ whole genome shotgun (WGS) entry which is preliminary data.</text>
</comment>
<dbReference type="InterPro" id="IPR050266">
    <property type="entry name" value="AB_hydrolase_sf"/>
</dbReference>
<gene>
    <name evidence="3" type="ORF">CWS20_01325</name>
</gene>
<name>A0A2N0ZMM0_9BACI</name>
<dbReference type="PANTHER" id="PTHR43798:SF31">
    <property type="entry name" value="AB HYDROLASE SUPERFAMILY PROTEIN YCLE"/>
    <property type="match status" value="1"/>
</dbReference>
<dbReference type="Proteomes" id="UP000233343">
    <property type="component" value="Unassembled WGS sequence"/>
</dbReference>
<dbReference type="PANTHER" id="PTHR43798">
    <property type="entry name" value="MONOACYLGLYCEROL LIPASE"/>
    <property type="match status" value="1"/>
</dbReference>
<dbReference type="InterPro" id="IPR029058">
    <property type="entry name" value="AB_hydrolase_fold"/>
</dbReference>
<proteinExistence type="predicted"/>
<reference evidence="3 4" key="1">
    <citation type="journal article" date="2010" name="Int. J. Syst. Evol. Microbiol.">
        <title>Bacillus horneckiae sp. nov., isolated from a spacecraft-assembly clean room.</title>
        <authorList>
            <person name="Vaishampayan P."/>
            <person name="Probst A."/>
            <person name="Krishnamurthi S."/>
            <person name="Ghosh S."/>
            <person name="Osman S."/>
            <person name="McDowall A."/>
            <person name="Ruckmani A."/>
            <person name="Mayilraj S."/>
            <person name="Venkateswaran K."/>
        </authorList>
    </citation>
    <scope>NUCLEOTIDE SEQUENCE [LARGE SCALE GENOMIC DNA]</scope>
    <source>
        <strain evidence="4">1PO1SC</strain>
    </source>
</reference>
<feature type="domain" description="AB hydrolase-1" evidence="2">
    <location>
        <begin position="35"/>
        <end position="265"/>
    </location>
</feature>